<keyword evidence="11" id="KW-0175">Coiled coil</keyword>
<dbReference type="EMBL" id="CXST01000003">
    <property type="protein sequence ID" value="CTQ46350.1"/>
    <property type="molecule type" value="Genomic_DNA"/>
</dbReference>
<keyword evidence="4" id="KW-0997">Cell inner membrane</keyword>
<feature type="domain" description="T-SNARE coiled-coil homology" evidence="14">
    <location>
        <begin position="598"/>
        <end position="660"/>
    </location>
</feature>
<dbReference type="Gene3D" id="1.10.287.950">
    <property type="entry name" value="Methyl-accepting chemotaxis protein"/>
    <property type="match status" value="1"/>
</dbReference>
<evidence type="ECO:0000259" key="14">
    <source>
        <dbReference type="PROSITE" id="PS50192"/>
    </source>
</evidence>
<dbReference type="AlphaFoldDB" id="A0A0M6YC20"/>
<dbReference type="Proteomes" id="UP000048926">
    <property type="component" value="Unassembled WGS sequence"/>
</dbReference>
<reference evidence="17" key="1">
    <citation type="submission" date="2015-07" db="EMBL/GenBank/DDBJ databases">
        <authorList>
            <person name="Rodrigo-Torres Lidia"/>
            <person name="Arahal R.David."/>
        </authorList>
    </citation>
    <scope>NUCLEOTIDE SEQUENCE [LARGE SCALE GENOMIC DNA]</scope>
    <source>
        <strain evidence="17">CECT 4801</strain>
    </source>
</reference>
<keyword evidence="17" id="KW-1185">Reference proteome</keyword>
<dbReference type="STRING" id="187304.B0E33_12835"/>
<feature type="domain" description="Methyl-accepting transducer" evidence="13">
    <location>
        <begin position="446"/>
        <end position="668"/>
    </location>
</feature>
<evidence type="ECO:0000256" key="12">
    <source>
        <dbReference type="SAM" id="Phobius"/>
    </source>
</evidence>
<dbReference type="CDD" id="cd12913">
    <property type="entry name" value="PDC1_MCP_like"/>
    <property type="match status" value="1"/>
</dbReference>
<evidence type="ECO:0000256" key="3">
    <source>
        <dbReference type="ARBA" id="ARBA00022500"/>
    </source>
</evidence>
<dbReference type="GO" id="GO:0004888">
    <property type="term" value="F:transmembrane signaling receptor activity"/>
    <property type="evidence" value="ECO:0007669"/>
    <property type="project" value="InterPro"/>
</dbReference>
<evidence type="ECO:0000313" key="16">
    <source>
        <dbReference type="EMBL" id="CTQ46350.1"/>
    </source>
</evidence>
<dbReference type="InterPro" id="IPR003660">
    <property type="entry name" value="HAMP_dom"/>
</dbReference>
<dbReference type="KEGG" id="lagg:B0E33_12835"/>
<organism evidence="16 17">
    <name type="scientific">Roseibium aggregatum</name>
    <dbReference type="NCBI Taxonomy" id="187304"/>
    <lineage>
        <taxon>Bacteria</taxon>
        <taxon>Pseudomonadati</taxon>
        <taxon>Pseudomonadota</taxon>
        <taxon>Alphaproteobacteria</taxon>
        <taxon>Hyphomicrobiales</taxon>
        <taxon>Stappiaceae</taxon>
        <taxon>Roseibium</taxon>
    </lineage>
</organism>
<dbReference type="Gene3D" id="6.10.340.10">
    <property type="match status" value="1"/>
</dbReference>
<comment type="subcellular location">
    <subcellularLocation>
        <location evidence="1">Cell inner membrane</location>
        <topology evidence="1">Multi-pass membrane protein</topology>
    </subcellularLocation>
</comment>
<dbReference type="PROSITE" id="PS50111">
    <property type="entry name" value="CHEMOTAXIS_TRANSDUC_2"/>
    <property type="match status" value="1"/>
</dbReference>
<dbReference type="PANTHER" id="PTHR32089">
    <property type="entry name" value="METHYL-ACCEPTING CHEMOTAXIS PROTEIN MCPB"/>
    <property type="match status" value="1"/>
</dbReference>
<dbReference type="OrthoDB" id="4514964at2"/>
<gene>
    <name evidence="16" type="primary">mcp4_15</name>
    <name evidence="16" type="ORF">LAL4801_04809</name>
</gene>
<dbReference type="Pfam" id="PF00672">
    <property type="entry name" value="HAMP"/>
    <property type="match status" value="1"/>
</dbReference>
<evidence type="ECO:0000313" key="17">
    <source>
        <dbReference type="Proteomes" id="UP000048926"/>
    </source>
</evidence>
<dbReference type="GO" id="GO:0005886">
    <property type="term" value="C:plasma membrane"/>
    <property type="evidence" value="ECO:0007669"/>
    <property type="project" value="UniProtKB-SubCell"/>
</dbReference>
<dbReference type="InterPro" id="IPR033479">
    <property type="entry name" value="dCache_1"/>
</dbReference>
<dbReference type="Gene3D" id="3.30.450.20">
    <property type="entry name" value="PAS domain"/>
    <property type="match status" value="2"/>
</dbReference>
<dbReference type="SUPFAM" id="SSF58104">
    <property type="entry name" value="Methyl-accepting chemotaxis protein (MCP) signaling domain"/>
    <property type="match status" value="1"/>
</dbReference>
<dbReference type="PRINTS" id="PR00260">
    <property type="entry name" value="CHEMTRNSDUCR"/>
</dbReference>
<keyword evidence="3" id="KW-0145">Chemotaxis</keyword>
<dbReference type="GO" id="GO:0006935">
    <property type="term" value="P:chemotaxis"/>
    <property type="evidence" value="ECO:0007669"/>
    <property type="project" value="UniProtKB-KW"/>
</dbReference>
<evidence type="ECO:0000259" key="15">
    <source>
        <dbReference type="PROSITE" id="PS50885"/>
    </source>
</evidence>
<keyword evidence="2" id="KW-1003">Cell membrane</keyword>
<evidence type="ECO:0000256" key="5">
    <source>
        <dbReference type="ARBA" id="ARBA00022692"/>
    </source>
</evidence>
<evidence type="ECO:0000256" key="8">
    <source>
        <dbReference type="ARBA" id="ARBA00023224"/>
    </source>
</evidence>
<accession>A0A0M6YC20</accession>
<evidence type="ECO:0000256" key="1">
    <source>
        <dbReference type="ARBA" id="ARBA00004429"/>
    </source>
</evidence>
<sequence length="703" mass="74828">MFRRAKVTTKLIGASAATLTVALVVGISFIGWEASRITGDLARSEAETVAREQAQFVQRGLENGLKSAQTLASSLGGMKKAGSVDREAWNAVVENLTLTNKDLSGTWGVVAGDELDGKDAEFKGDEKWAEDGEWQPYYFRKADGTLAYRPIEKIAVGDLSATSDLWFNGAYVSGKDYMTEPYSWEADGKTVTGVSFSSPIRDGSKVIGAAGGDILLTPLSEVLGQQRPLDTGSVHLLSQNGVWIAHADPAVLGKPWMEGQSEADLAVQDKLLAAVKNGEPFAYDGYSNTLGTEVHRIVMPVHVTGTDAKLAVVVNVPLATLNAASSSITTMIVGVGVVLLIVVALSIYLVGNTIVRRPLERAVRSIQALIDRRYDEPIHDTDRQDEIGEISKALEVFRDKARQAEALAAEQEEAQRQQLARAGRISELSQDFDRQISELTQTVMHQVQDLNAASMTLTAGADDTSEKSTAVAAASEEASSNVETVASAAEELMASVGEISRQMTQSTEIASHAVEQAQSTNRKIEGLAEAANRISEVVKLITDIAEQTNLLALNATIEAARAGEAGKGFAVVAAEVKELANQTAKATEEISLQIQSVQTETAGSVDAIKGISETIEKMNEISSSIQASVEQQGLATDEIARNIQEASNGTQEVAQNIVKVAASADDTGNAARQVSASANVLQTEADRLKQEVEGFLASVRQVA</sequence>
<evidence type="ECO:0000256" key="6">
    <source>
        <dbReference type="ARBA" id="ARBA00022989"/>
    </source>
</evidence>
<evidence type="ECO:0000256" key="7">
    <source>
        <dbReference type="ARBA" id="ARBA00023136"/>
    </source>
</evidence>
<dbReference type="InterPro" id="IPR000727">
    <property type="entry name" value="T_SNARE_dom"/>
</dbReference>
<keyword evidence="7 12" id="KW-0472">Membrane</keyword>
<feature type="transmembrane region" description="Helical" evidence="12">
    <location>
        <begin position="331"/>
        <end position="351"/>
    </location>
</feature>
<evidence type="ECO:0000259" key="13">
    <source>
        <dbReference type="PROSITE" id="PS50111"/>
    </source>
</evidence>
<dbReference type="PANTHER" id="PTHR32089:SF112">
    <property type="entry name" value="LYSOZYME-LIKE PROTEIN-RELATED"/>
    <property type="match status" value="1"/>
</dbReference>
<evidence type="ECO:0000256" key="9">
    <source>
        <dbReference type="ARBA" id="ARBA00029447"/>
    </source>
</evidence>
<dbReference type="Pfam" id="PF00015">
    <property type="entry name" value="MCPsignal"/>
    <property type="match status" value="1"/>
</dbReference>
<comment type="similarity">
    <text evidence="9">Belongs to the methyl-accepting chemotaxis (MCP) protein family.</text>
</comment>
<dbReference type="InterPro" id="IPR004089">
    <property type="entry name" value="MCPsignal_dom"/>
</dbReference>
<dbReference type="PROSITE" id="PS50885">
    <property type="entry name" value="HAMP"/>
    <property type="match status" value="1"/>
</dbReference>
<evidence type="ECO:0000256" key="2">
    <source>
        <dbReference type="ARBA" id="ARBA00022475"/>
    </source>
</evidence>
<name>A0A0M6YC20_9HYPH</name>
<dbReference type="GO" id="GO:0007165">
    <property type="term" value="P:signal transduction"/>
    <property type="evidence" value="ECO:0007669"/>
    <property type="project" value="UniProtKB-KW"/>
</dbReference>
<dbReference type="PROSITE" id="PS50192">
    <property type="entry name" value="T_SNARE"/>
    <property type="match status" value="1"/>
</dbReference>
<feature type="coiled-coil region" evidence="11">
    <location>
        <begin position="671"/>
        <end position="698"/>
    </location>
</feature>
<evidence type="ECO:0000256" key="11">
    <source>
        <dbReference type="SAM" id="Coils"/>
    </source>
</evidence>
<keyword evidence="8 10" id="KW-0807">Transducer</keyword>
<dbReference type="SMART" id="SM00283">
    <property type="entry name" value="MA"/>
    <property type="match status" value="1"/>
</dbReference>
<dbReference type="RefSeq" id="WP_055660526.1">
    <property type="nucleotide sequence ID" value="NZ_CP045622.1"/>
</dbReference>
<protein>
    <submittedName>
        <fullName evidence="16">Methyl-accepting chemotaxis protein 4</fullName>
    </submittedName>
</protein>
<keyword evidence="6 12" id="KW-1133">Transmembrane helix</keyword>
<evidence type="ECO:0000256" key="4">
    <source>
        <dbReference type="ARBA" id="ARBA00022519"/>
    </source>
</evidence>
<feature type="transmembrane region" description="Helical" evidence="12">
    <location>
        <begin position="12"/>
        <end position="32"/>
    </location>
</feature>
<keyword evidence="5 12" id="KW-0812">Transmembrane</keyword>
<proteinExistence type="inferred from homology"/>
<dbReference type="SMART" id="SM00304">
    <property type="entry name" value="HAMP"/>
    <property type="match status" value="1"/>
</dbReference>
<dbReference type="Pfam" id="PF02743">
    <property type="entry name" value="dCache_1"/>
    <property type="match status" value="1"/>
</dbReference>
<feature type="domain" description="HAMP" evidence="15">
    <location>
        <begin position="353"/>
        <end position="406"/>
    </location>
</feature>
<dbReference type="InterPro" id="IPR004090">
    <property type="entry name" value="Chemotax_Me-accpt_rcpt"/>
</dbReference>
<evidence type="ECO:0000256" key="10">
    <source>
        <dbReference type="PROSITE-ProRule" id="PRU00284"/>
    </source>
</evidence>